<proteinExistence type="predicted"/>
<sequence length="145" mass="15999">MAYDFQVTIDAADPHALADWWAEALGWLVEPTDEAFIRRVIAEGHATEDDTVVHNGALVWKVGAAIRYPAGPGEGPGRRVLFQLVPEAKTVKNRVHLDVRVGADKLDAELERLTARGATFLHRGRQGPYVWITVADPEGNEFCIT</sequence>
<dbReference type="SUPFAM" id="SSF54593">
    <property type="entry name" value="Glyoxalase/Bleomycin resistance protein/Dihydroxybiphenyl dioxygenase"/>
    <property type="match status" value="1"/>
</dbReference>
<accession>A0ABX0XR67</accession>
<keyword evidence="3" id="KW-1185">Reference proteome</keyword>
<dbReference type="PANTHER" id="PTHR35908:SF1">
    <property type="entry name" value="CONSERVED PROTEIN"/>
    <property type="match status" value="1"/>
</dbReference>
<evidence type="ECO:0000313" key="2">
    <source>
        <dbReference type="EMBL" id="NJC68491.1"/>
    </source>
</evidence>
<dbReference type="EMBL" id="JAATVY010000001">
    <property type="protein sequence ID" value="NJC68491.1"/>
    <property type="molecule type" value="Genomic_DNA"/>
</dbReference>
<dbReference type="Gene3D" id="3.10.180.10">
    <property type="entry name" value="2,3-Dihydroxybiphenyl 1,2-Dioxygenase, domain 1"/>
    <property type="match status" value="1"/>
</dbReference>
<organism evidence="2 3">
    <name type="scientific">Planosporangium thailandense</name>
    <dbReference type="NCBI Taxonomy" id="765197"/>
    <lineage>
        <taxon>Bacteria</taxon>
        <taxon>Bacillati</taxon>
        <taxon>Actinomycetota</taxon>
        <taxon>Actinomycetes</taxon>
        <taxon>Micromonosporales</taxon>
        <taxon>Micromonosporaceae</taxon>
        <taxon>Planosporangium</taxon>
    </lineage>
</organism>
<dbReference type="InterPro" id="IPR029068">
    <property type="entry name" value="Glyas_Bleomycin-R_OHBP_Dase"/>
</dbReference>
<gene>
    <name evidence="2" type="ORF">HC031_01940</name>
</gene>
<protein>
    <submittedName>
        <fullName evidence="2">VOC family protein</fullName>
    </submittedName>
</protein>
<dbReference type="PROSITE" id="PS51819">
    <property type="entry name" value="VOC"/>
    <property type="match status" value="1"/>
</dbReference>
<dbReference type="Proteomes" id="UP000722989">
    <property type="component" value="Unassembled WGS sequence"/>
</dbReference>
<evidence type="ECO:0000313" key="3">
    <source>
        <dbReference type="Proteomes" id="UP000722989"/>
    </source>
</evidence>
<evidence type="ECO:0000259" key="1">
    <source>
        <dbReference type="PROSITE" id="PS51819"/>
    </source>
</evidence>
<comment type="caution">
    <text evidence="2">The sequence shown here is derived from an EMBL/GenBank/DDBJ whole genome shotgun (WGS) entry which is preliminary data.</text>
</comment>
<dbReference type="PANTHER" id="PTHR35908">
    <property type="entry name" value="HYPOTHETICAL FUSION PROTEIN"/>
    <property type="match status" value="1"/>
</dbReference>
<dbReference type="InterPro" id="IPR037523">
    <property type="entry name" value="VOC_core"/>
</dbReference>
<dbReference type="InterPro" id="IPR041581">
    <property type="entry name" value="Glyoxalase_6"/>
</dbReference>
<dbReference type="RefSeq" id="WP_167923364.1">
    <property type="nucleotide sequence ID" value="NZ_JAATVY010000001.1"/>
</dbReference>
<dbReference type="Pfam" id="PF18029">
    <property type="entry name" value="Glyoxalase_6"/>
    <property type="match status" value="1"/>
</dbReference>
<name>A0ABX0XR67_9ACTN</name>
<reference evidence="2 3" key="1">
    <citation type="submission" date="2020-03" db="EMBL/GenBank/DDBJ databases">
        <title>WGS of the type strain of Planosporangium spp.</title>
        <authorList>
            <person name="Thawai C."/>
        </authorList>
    </citation>
    <scope>NUCLEOTIDE SEQUENCE [LARGE SCALE GENOMIC DNA]</scope>
    <source>
        <strain evidence="2 3">TBRC 5610</strain>
    </source>
</reference>
<feature type="domain" description="VOC" evidence="1">
    <location>
        <begin position="2"/>
        <end position="145"/>
    </location>
</feature>